<dbReference type="Pfam" id="PF00928">
    <property type="entry name" value="Adap_comp_sub"/>
    <property type="match status" value="1"/>
</dbReference>
<comment type="subcellular location">
    <subcellularLocation>
        <location evidence="1">Endomembrane system</location>
    </subcellularLocation>
</comment>
<dbReference type="PRINTS" id="PR00314">
    <property type="entry name" value="CLATHRINADPT"/>
</dbReference>
<dbReference type="InterPro" id="IPR011012">
    <property type="entry name" value="Longin-like_dom_sf"/>
</dbReference>
<dbReference type="SUPFAM" id="SSF64356">
    <property type="entry name" value="SNARE-like"/>
    <property type="match status" value="1"/>
</dbReference>
<dbReference type="SUPFAM" id="SSF49447">
    <property type="entry name" value="Second domain of Mu2 adaptin subunit (ap50) of ap2 adaptor"/>
    <property type="match status" value="1"/>
</dbReference>
<accession>A0AAD9PIG6</accession>
<evidence type="ECO:0000256" key="4">
    <source>
        <dbReference type="ARBA" id="ARBA00023136"/>
    </source>
</evidence>
<dbReference type="RefSeq" id="XP_067802313.1">
    <property type="nucleotide sequence ID" value="XM_067948162.1"/>
</dbReference>
<organism evidence="7 8">
    <name type="scientific">Babesia duncani</name>
    <dbReference type="NCBI Taxonomy" id="323732"/>
    <lineage>
        <taxon>Eukaryota</taxon>
        <taxon>Sar</taxon>
        <taxon>Alveolata</taxon>
        <taxon>Apicomplexa</taxon>
        <taxon>Aconoidasida</taxon>
        <taxon>Piroplasmida</taxon>
        <taxon>Babesiidae</taxon>
        <taxon>Babesia</taxon>
    </lineage>
</organism>
<evidence type="ECO:0000256" key="1">
    <source>
        <dbReference type="ARBA" id="ARBA00004308"/>
    </source>
</evidence>
<dbReference type="EMBL" id="JALLKP010000004">
    <property type="protein sequence ID" value="KAK2195470.1"/>
    <property type="molecule type" value="Genomic_DNA"/>
</dbReference>
<keyword evidence="4" id="KW-0472">Membrane</keyword>
<dbReference type="PIRSF" id="PIRSF005992">
    <property type="entry name" value="Clathrin_mu"/>
    <property type="match status" value="1"/>
</dbReference>
<evidence type="ECO:0000313" key="7">
    <source>
        <dbReference type="EMBL" id="KAK2195470.1"/>
    </source>
</evidence>
<evidence type="ECO:0000259" key="6">
    <source>
        <dbReference type="PROSITE" id="PS51072"/>
    </source>
</evidence>
<keyword evidence="8" id="KW-1185">Reference proteome</keyword>
<dbReference type="KEGG" id="bdw:94337443"/>
<dbReference type="GO" id="GO:0012505">
    <property type="term" value="C:endomembrane system"/>
    <property type="evidence" value="ECO:0007669"/>
    <property type="project" value="UniProtKB-SubCell"/>
</dbReference>
<dbReference type="InterPro" id="IPR050431">
    <property type="entry name" value="Adaptor_comp_med_subunit"/>
</dbReference>
<dbReference type="PANTHER" id="PTHR10529">
    <property type="entry name" value="AP COMPLEX SUBUNIT MU"/>
    <property type="match status" value="1"/>
</dbReference>
<comment type="similarity">
    <text evidence="5">Belongs to the adaptor complexes medium subunit family.</text>
</comment>
<evidence type="ECO:0000256" key="3">
    <source>
        <dbReference type="ARBA" id="ARBA00022927"/>
    </source>
</evidence>
<dbReference type="InterPro" id="IPR036168">
    <property type="entry name" value="AP2_Mu_C_sf"/>
</dbReference>
<keyword evidence="2 5" id="KW-0813">Transport</keyword>
<dbReference type="GO" id="GO:0016192">
    <property type="term" value="P:vesicle-mediated transport"/>
    <property type="evidence" value="ECO:0007669"/>
    <property type="project" value="InterPro"/>
</dbReference>
<dbReference type="GO" id="GO:0030131">
    <property type="term" value="C:clathrin adaptor complex"/>
    <property type="evidence" value="ECO:0007669"/>
    <property type="project" value="UniProtKB-UniRule"/>
</dbReference>
<dbReference type="InterPro" id="IPR028565">
    <property type="entry name" value="MHD"/>
</dbReference>
<keyword evidence="3 5" id="KW-0653">Protein transport</keyword>
<proteinExistence type="inferred from homology"/>
<gene>
    <name evidence="7" type="ORF">BdWA1_003146</name>
</gene>
<dbReference type="PROSITE" id="PS51072">
    <property type="entry name" value="MHD"/>
    <property type="match status" value="1"/>
</dbReference>
<comment type="caution">
    <text evidence="7">The sequence shown here is derived from an EMBL/GenBank/DDBJ whole genome shotgun (WGS) entry which is preliminary data.</text>
</comment>
<dbReference type="GO" id="GO:0006886">
    <property type="term" value="P:intracellular protein transport"/>
    <property type="evidence" value="ECO:0007669"/>
    <property type="project" value="UniProtKB-UniRule"/>
</dbReference>
<dbReference type="Gene3D" id="3.30.450.60">
    <property type="match status" value="1"/>
</dbReference>
<name>A0AAD9PIG6_9APIC</name>
<reference evidence="7" key="1">
    <citation type="journal article" date="2023" name="Nat. Microbiol.">
        <title>Babesia duncani multi-omics identifies virulence factors and drug targets.</title>
        <authorList>
            <person name="Singh P."/>
            <person name="Lonardi S."/>
            <person name="Liang Q."/>
            <person name="Vydyam P."/>
            <person name="Khabirova E."/>
            <person name="Fang T."/>
            <person name="Gihaz S."/>
            <person name="Thekkiniath J."/>
            <person name="Munshi M."/>
            <person name="Abel S."/>
            <person name="Ciampossin L."/>
            <person name="Batugedara G."/>
            <person name="Gupta M."/>
            <person name="Lu X.M."/>
            <person name="Lenz T."/>
            <person name="Chakravarty S."/>
            <person name="Cornillot E."/>
            <person name="Hu Y."/>
            <person name="Ma W."/>
            <person name="Gonzalez L.M."/>
            <person name="Sanchez S."/>
            <person name="Estrada K."/>
            <person name="Sanchez-Flores A."/>
            <person name="Montero E."/>
            <person name="Harb O.S."/>
            <person name="Le Roch K.G."/>
            <person name="Mamoun C.B."/>
        </authorList>
    </citation>
    <scope>NUCLEOTIDE SEQUENCE</scope>
    <source>
        <strain evidence="7">WA1</strain>
    </source>
</reference>
<dbReference type="Gene3D" id="2.60.40.1170">
    <property type="entry name" value="Mu homology domain, subdomain B"/>
    <property type="match status" value="2"/>
</dbReference>
<dbReference type="AlphaFoldDB" id="A0AAD9PIG6"/>
<evidence type="ECO:0000256" key="5">
    <source>
        <dbReference type="PIRNR" id="PIRNR005992"/>
    </source>
</evidence>
<sequence length="492" mass="55361">MTLSQFFAISACGDVILSRNLRGEENSGMCIFKTIKFQGDPEVFYSCIREEFTDKPPIFQQNGVFFFYINRSGLYFVATSLYKMPPNYVLELLQRITQALKVCHKLKCLFQDFFGSLSEDSLRKNYALAYELLDEMLHYGYPQCTSTAELKKKVYNVAAAPTLHPLERLRSAGMRSKAVAPSYTSQRPISQASKNEIFVDVLERLTAILGPNGTVVNANIDGQIQIKSFLHNSPRVQLALNETIAIGQHGKQMGVPTLDFCTFDECVDLSKFDKSKIIEMAPPQGEFTAMTYRVWRNVPLPFKIVPSLDITAVKTRLVISIVSNMPQNLVANIKMTCGLPKGITDINVSSSQGGVYDHSLHQLKWDLIRIVGGSEARTKATIYHETQTLLNKRDFGPINLSFELPLYCPSGVLVILILEKNCTGSIPSSPSTRYAATNISMGTICCKDKLLYISLWLVFPITLHFTLQNHPYIHKLFSTFRLKPIGTYYESF</sequence>
<dbReference type="GeneID" id="94337443"/>
<evidence type="ECO:0000256" key="2">
    <source>
        <dbReference type="ARBA" id="ARBA00022448"/>
    </source>
</evidence>
<feature type="domain" description="MHD" evidence="6">
    <location>
        <begin position="194"/>
        <end position="444"/>
    </location>
</feature>
<evidence type="ECO:0000313" key="8">
    <source>
        <dbReference type="Proteomes" id="UP001214638"/>
    </source>
</evidence>
<dbReference type="Proteomes" id="UP001214638">
    <property type="component" value="Unassembled WGS sequence"/>
</dbReference>
<dbReference type="InterPro" id="IPR001392">
    <property type="entry name" value="Clathrin_mu"/>
</dbReference>
<protein>
    <submittedName>
        <fullName evidence="7">Bifunctional Mu homology domain/Longin-like domain superfamily/AP-2 complex subunit mu</fullName>
    </submittedName>
</protein>